<dbReference type="OrthoDB" id="4955540at2759"/>
<proteinExistence type="predicted"/>
<accession>A0A317V9K9</accession>
<dbReference type="GeneID" id="37054801"/>
<dbReference type="Proteomes" id="UP000246171">
    <property type="component" value="Unassembled WGS sequence"/>
</dbReference>
<evidence type="ECO:0000313" key="1">
    <source>
        <dbReference type="EMBL" id="PWY69951.1"/>
    </source>
</evidence>
<dbReference type="EMBL" id="MSFU01000017">
    <property type="protein sequence ID" value="PWY69951.1"/>
    <property type="molecule type" value="Genomic_DNA"/>
</dbReference>
<keyword evidence="2" id="KW-1185">Reference proteome</keyword>
<evidence type="ECO:0000313" key="2">
    <source>
        <dbReference type="Proteomes" id="UP000246171"/>
    </source>
</evidence>
<dbReference type="RefSeq" id="XP_025386645.1">
    <property type="nucleotide sequence ID" value="XM_025532839.1"/>
</dbReference>
<comment type="caution">
    <text evidence="1">The sequence shown here is derived from an EMBL/GenBank/DDBJ whole genome shotgun (WGS) entry which is preliminary data.</text>
</comment>
<gene>
    <name evidence="1" type="ORF">BO83DRAFT_390065</name>
</gene>
<name>A0A317V9K9_ASPEC</name>
<dbReference type="AlphaFoldDB" id="A0A317V9K9"/>
<protein>
    <submittedName>
        <fullName evidence="1">Uncharacterized protein</fullName>
    </submittedName>
</protein>
<organism evidence="1 2">
    <name type="scientific">Aspergillus eucalypticola (strain CBS 122712 / IBT 29274)</name>
    <dbReference type="NCBI Taxonomy" id="1448314"/>
    <lineage>
        <taxon>Eukaryota</taxon>
        <taxon>Fungi</taxon>
        <taxon>Dikarya</taxon>
        <taxon>Ascomycota</taxon>
        <taxon>Pezizomycotina</taxon>
        <taxon>Eurotiomycetes</taxon>
        <taxon>Eurotiomycetidae</taxon>
        <taxon>Eurotiales</taxon>
        <taxon>Aspergillaceae</taxon>
        <taxon>Aspergillus</taxon>
        <taxon>Aspergillus subgen. Circumdati</taxon>
    </lineage>
</organism>
<dbReference type="VEuPathDB" id="FungiDB:BO83DRAFT_390065"/>
<reference evidence="1" key="1">
    <citation type="submission" date="2016-12" db="EMBL/GenBank/DDBJ databases">
        <title>The genomes of Aspergillus section Nigri reveals drivers in fungal speciation.</title>
        <authorList>
            <consortium name="DOE Joint Genome Institute"/>
            <person name="Vesth T.C."/>
            <person name="Nybo J."/>
            <person name="Theobald S."/>
            <person name="Brandl J."/>
            <person name="Frisvad J.C."/>
            <person name="Nielsen K.F."/>
            <person name="Lyhne E.K."/>
            <person name="Kogle M.E."/>
            <person name="Kuo A."/>
            <person name="Riley R."/>
            <person name="Clum A."/>
            <person name="Nolan M."/>
            <person name="Lipzen A."/>
            <person name="Salamov A."/>
            <person name="Henrissat B."/>
            <person name="Wiebenga A."/>
            <person name="De vries R.P."/>
            <person name="Grigoriev I.V."/>
            <person name="Mortensen U.H."/>
            <person name="Andersen M.R."/>
            <person name="Baker S.E."/>
        </authorList>
    </citation>
    <scope>NUCLEOTIDE SEQUENCE</scope>
    <source>
        <strain evidence="1">CBS 122712</strain>
    </source>
</reference>
<sequence>MSTINMVRYFFYKNRLPDTQETLQALVAVAYRTARDRKIYPKAILIRSLVHPTTNIKGRIQKDPLGPHVTLCYKDERQLANGTHVACHGYVEGPNSLKYVRSTHVGEKVDTWVKQSGGIVWPPEEVLDEAPQIGYGHFLETKDTDGTGVST</sequence>